<evidence type="ECO:0000259" key="8">
    <source>
        <dbReference type="Pfam" id="PF03828"/>
    </source>
</evidence>
<dbReference type="PANTHER" id="PTHR12271">
    <property type="entry name" value="POLY A POLYMERASE CID PAP -RELATED"/>
    <property type="match status" value="1"/>
</dbReference>
<proteinExistence type="predicted"/>
<dbReference type="InterPro" id="IPR043519">
    <property type="entry name" value="NT_sf"/>
</dbReference>
<name>A0AAD8HQU9_9APIA</name>
<evidence type="ECO:0000313" key="11">
    <source>
        <dbReference type="Proteomes" id="UP001237642"/>
    </source>
</evidence>
<evidence type="ECO:0000259" key="9">
    <source>
        <dbReference type="Pfam" id="PF22600"/>
    </source>
</evidence>
<keyword evidence="7" id="KW-0460">Magnesium</keyword>
<gene>
    <name evidence="10" type="ORF">POM88_037305</name>
</gene>
<evidence type="ECO:0000256" key="3">
    <source>
        <dbReference type="ARBA" id="ARBA00004496"/>
    </source>
</evidence>
<dbReference type="AlphaFoldDB" id="A0AAD8HQU9"/>
<comment type="caution">
    <text evidence="10">The sequence shown here is derived from an EMBL/GenBank/DDBJ whole genome shotgun (WGS) entry which is preliminary data.</text>
</comment>
<dbReference type="GO" id="GO:0046872">
    <property type="term" value="F:metal ion binding"/>
    <property type="evidence" value="ECO:0007669"/>
    <property type="project" value="UniProtKB-KW"/>
</dbReference>
<comment type="cofactor">
    <cofactor evidence="2">
        <name>Mg(2+)</name>
        <dbReference type="ChEBI" id="CHEBI:18420"/>
    </cofactor>
</comment>
<dbReference type="Gene3D" id="3.30.460.10">
    <property type="entry name" value="Beta Polymerase, domain 2"/>
    <property type="match status" value="1"/>
</dbReference>
<dbReference type="Pfam" id="PF03828">
    <property type="entry name" value="PAP_assoc"/>
    <property type="match status" value="1"/>
</dbReference>
<keyword evidence="6" id="KW-0479">Metal-binding</keyword>
<feature type="domain" description="PAP-associated" evidence="8">
    <location>
        <begin position="238"/>
        <end position="296"/>
    </location>
</feature>
<protein>
    <submittedName>
        <fullName evidence="10">Uncharacterized protein</fullName>
    </submittedName>
</protein>
<dbReference type="InterPro" id="IPR054708">
    <property type="entry name" value="MTPAP-like_central"/>
</dbReference>
<reference evidence="10" key="2">
    <citation type="submission" date="2023-05" db="EMBL/GenBank/DDBJ databases">
        <authorList>
            <person name="Schelkunov M.I."/>
        </authorList>
    </citation>
    <scope>NUCLEOTIDE SEQUENCE</scope>
    <source>
        <strain evidence="10">Hsosn_3</strain>
        <tissue evidence="10">Leaf</tissue>
    </source>
</reference>
<evidence type="ECO:0000313" key="10">
    <source>
        <dbReference type="EMBL" id="KAK1371213.1"/>
    </source>
</evidence>
<comment type="cofactor">
    <cofactor evidence="1">
        <name>Mn(2+)</name>
        <dbReference type="ChEBI" id="CHEBI:29035"/>
    </cofactor>
</comment>
<keyword evidence="4" id="KW-0963">Cytoplasm</keyword>
<evidence type="ECO:0000256" key="2">
    <source>
        <dbReference type="ARBA" id="ARBA00001946"/>
    </source>
</evidence>
<dbReference type="Proteomes" id="UP001237642">
    <property type="component" value="Unassembled WGS sequence"/>
</dbReference>
<accession>A0AAD8HQU9</accession>
<dbReference type="EMBL" id="JAUIZM010000008">
    <property type="protein sequence ID" value="KAK1371213.1"/>
    <property type="molecule type" value="Genomic_DNA"/>
</dbReference>
<feature type="domain" description="Poly(A) RNA polymerase mitochondrial-like central palm" evidence="9">
    <location>
        <begin position="21"/>
        <end position="146"/>
    </location>
</feature>
<dbReference type="Pfam" id="PF22600">
    <property type="entry name" value="MTPAP-like_central"/>
    <property type="match status" value="1"/>
</dbReference>
<sequence>MVVLMYDIENPKHPSASVHSYLSRKYEDFVLTDERRAALNTLLHNLTTTITNAFPEARIATYGSFGAGVAVSRSDLDVSVSLPIPKERELPTVRQLVRILSKAGYKNPHFANVKNMWCVFGRDSELHVKFDITLNQPNGSTVTSIVRSAATNEVTARHLIVLVKEFAKCQGINNASKGTLSSIAYCFLCIYFLIKCKILPPVPSGNEIHDLSSENIANLLEEFQTLTLNFEATPDPLLSDLLYSFFRFYTQDFDFKVHAISLSHAGLVNKADLGWPHTDVEGNVILENQVVILNPYGSENMSRSVSKDGMQIIEDAFKAACKILLDGRAKALFHIPPKPKQ</sequence>
<evidence type="ECO:0000256" key="4">
    <source>
        <dbReference type="ARBA" id="ARBA00022490"/>
    </source>
</evidence>
<evidence type="ECO:0000256" key="1">
    <source>
        <dbReference type="ARBA" id="ARBA00001936"/>
    </source>
</evidence>
<dbReference type="PANTHER" id="PTHR12271:SF40">
    <property type="entry name" value="POLY(A) RNA POLYMERASE GLD2"/>
    <property type="match status" value="1"/>
</dbReference>
<organism evidence="10 11">
    <name type="scientific">Heracleum sosnowskyi</name>
    <dbReference type="NCBI Taxonomy" id="360622"/>
    <lineage>
        <taxon>Eukaryota</taxon>
        <taxon>Viridiplantae</taxon>
        <taxon>Streptophyta</taxon>
        <taxon>Embryophyta</taxon>
        <taxon>Tracheophyta</taxon>
        <taxon>Spermatophyta</taxon>
        <taxon>Magnoliopsida</taxon>
        <taxon>eudicotyledons</taxon>
        <taxon>Gunneridae</taxon>
        <taxon>Pentapetalae</taxon>
        <taxon>asterids</taxon>
        <taxon>campanulids</taxon>
        <taxon>Apiales</taxon>
        <taxon>Apiaceae</taxon>
        <taxon>Apioideae</taxon>
        <taxon>apioid superclade</taxon>
        <taxon>Tordylieae</taxon>
        <taxon>Tordyliinae</taxon>
        <taxon>Heracleum</taxon>
    </lineage>
</organism>
<evidence type="ECO:0000256" key="7">
    <source>
        <dbReference type="ARBA" id="ARBA00022842"/>
    </source>
</evidence>
<dbReference type="Gene3D" id="1.10.1410.10">
    <property type="match status" value="1"/>
</dbReference>
<dbReference type="GO" id="GO:0031123">
    <property type="term" value="P:RNA 3'-end processing"/>
    <property type="evidence" value="ECO:0007669"/>
    <property type="project" value="TreeGrafter"/>
</dbReference>
<dbReference type="InterPro" id="IPR002058">
    <property type="entry name" value="PAP_assoc"/>
</dbReference>
<evidence type="ECO:0000256" key="6">
    <source>
        <dbReference type="ARBA" id="ARBA00022723"/>
    </source>
</evidence>
<keyword evidence="11" id="KW-1185">Reference proteome</keyword>
<dbReference type="GO" id="GO:0005737">
    <property type="term" value="C:cytoplasm"/>
    <property type="evidence" value="ECO:0007669"/>
    <property type="project" value="UniProtKB-SubCell"/>
</dbReference>
<keyword evidence="5" id="KW-0808">Transferase</keyword>
<reference evidence="10" key="1">
    <citation type="submission" date="2023-02" db="EMBL/GenBank/DDBJ databases">
        <title>Genome of toxic invasive species Heracleum sosnowskyi carries increased number of genes despite the absence of recent whole-genome duplications.</title>
        <authorList>
            <person name="Schelkunov M."/>
            <person name="Shtratnikova V."/>
            <person name="Makarenko M."/>
            <person name="Klepikova A."/>
            <person name="Omelchenko D."/>
            <person name="Novikova G."/>
            <person name="Obukhova E."/>
            <person name="Bogdanov V."/>
            <person name="Penin A."/>
            <person name="Logacheva M."/>
        </authorList>
    </citation>
    <scope>NUCLEOTIDE SEQUENCE</scope>
    <source>
        <strain evidence="10">Hsosn_3</strain>
        <tissue evidence="10">Leaf</tissue>
    </source>
</reference>
<comment type="subcellular location">
    <subcellularLocation>
        <location evidence="3">Cytoplasm</location>
    </subcellularLocation>
</comment>
<evidence type="ECO:0000256" key="5">
    <source>
        <dbReference type="ARBA" id="ARBA00022679"/>
    </source>
</evidence>
<dbReference type="SUPFAM" id="SSF81301">
    <property type="entry name" value="Nucleotidyltransferase"/>
    <property type="match status" value="1"/>
</dbReference>
<dbReference type="SUPFAM" id="SSF81631">
    <property type="entry name" value="PAP/OAS1 substrate-binding domain"/>
    <property type="match status" value="1"/>
</dbReference>
<dbReference type="GO" id="GO:0016779">
    <property type="term" value="F:nucleotidyltransferase activity"/>
    <property type="evidence" value="ECO:0007669"/>
    <property type="project" value="TreeGrafter"/>
</dbReference>